<accession>A0ABS3Y8D4</accession>
<evidence type="ECO:0000313" key="1">
    <source>
        <dbReference type="EMBL" id="MBO9150760.1"/>
    </source>
</evidence>
<dbReference type="RefSeq" id="WP_209142322.1">
    <property type="nucleotide sequence ID" value="NZ_JAGHKP010000001.1"/>
</dbReference>
<protein>
    <submittedName>
        <fullName evidence="1">Uncharacterized protein</fullName>
    </submittedName>
</protein>
<dbReference type="EMBL" id="JAGHKP010000001">
    <property type="protein sequence ID" value="MBO9150760.1"/>
    <property type="molecule type" value="Genomic_DNA"/>
</dbReference>
<reference evidence="2" key="1">
    <citation type="submission" date="2021-03" db="EMBL/GenBank/DDBJ databases">
        <title>Assistant Professor.</title>
        <authorList>
            <person name="Huq M.A."/>
        </authorList>
    </citation>
    <scope>NUCLEOTIDE SEQUENCE [LARGE SCALE GENOMIC DNA]</scope>
    <source>
        <strain evidence="2">MAH-28</strain>
    </source>
</reference>
<dbReference type="Proteomes" id="UP000679126">
    <property type="component" value="Unassembled WGS sequence"/>
</dbReference>
<evidence type="ECO:0000313" key="2">
    <source>
        <dbReference type="Proteomes" id="UP000679126"/>
    </source>
</evidence>
<keyword evidence="2" id="KW-1185">Reference proteome</keyword>
<organism evidence="1 2">
    <name type="scientific">Chitinophaga chungangae</name>
    <dbReference type="NCBI Taxonomy" id="2821488"/>
    <lineage>
        <taxon>Bacteria</taxon>
        <taxon>Pseudomonadati</taxon>
        <taxon>Bacteroidota</taxon>
        <taxon>Chitinophagia</taxon>
        <taxon>Chitinophagales</taxon>
        <taxon>Chitinophagaceae</taxon>
        <taxon>Chitinophaga</taxon>
    </lineage>
</organism>
<name>A0ABS3Y8D4_9BACT</name>
<comment type="caution">
    <text evidence="1">The sequence shown here is derived from an EMBL/GenBank/DDBJ whole genome shotgun (WGS) entry which is preliminary data.</text>
</comment>
<gene>
    <name evidence="1" type="ORF">J7I43_00960</name>
</gene>
<proteinExistence type="predicted"/>
<sequence length="74" mass="8643">MSAKIKQKQKPMKSEVVRDFVDTYPSAQKVKSELWELLIAAMGSEHADMWDRKQRADKLLMIELLGALVDRFYE</sequence>